<comment type="subcellular location">
    <subcellularLocation>
        <location evidence="1">Membrane</location>
        <topology evidence="1">Single-pass membrane protein</topology>
    </subcellularLocation>
</comment>
<dbReference type="InterPro" id="IPR008511">
    <property type="entry name" value="ROH1-like"/>
</dbReference>
<dbReference type="GeneID" id="115736723"/>
<protein>
    <submittedName>
        <fullName evidence="7">Protein BPS1, chloroplastic-like</fullName>
    </submittedName>
</protein>
<evidence type="ECO:0000256" key="3">
    <source>
        <dbReference type="ARBA" id="ARBA00022989"/>
    </source>
</evidence>
<reference evidence="7" key="1">
    <citation type="submission" date="2025-08" db="UniProtKB">
        <authorList>
            <consortium name="RefSeq"/>
        </authorList>
    </citation>
    <scope>IDENTIFICATION</scope>
    <source>
        <tissue evidence="7">Leaf</tissue>
    </source>
</reference>
<proteinExistence type="inferred from homology"/>
<dbReference type="Pfam" id="PF05633">
    <property type="entry name" value="ROH1-like"/>
    <property type="match status" value="1"/>
</dbReference>
<comment type="similarity">
    <text evidence="5">Belongs to the ROH1 family.</text>
</comment>
<evidence type="ECO:0000256" key="2">
    <source>
        <dbReference type="ARBA" id="ARBA00022692"/>
    </source>
</evidence>
<dbReference type="OrthoDB" id="694709at2759"/>
<dbReference type="RefSeq" id="XP_030524411.1">
    <property type="nucleotide sequence ID" value="XM_030668551.1"/>
</dbReference>
<evidence type="ECO:0000313" key="6">
    <source>
        <dbReference type="Proteomes" id="UP000827889"/>
    </source>
</evidence>
<dbReference type="AlphaFoldDB" id="A0A8B8NPH5"/>
<dbReference type="GO" id="GO:0016020">
    <property type="term" value="C:membrane"/>
    <property type="evidence" value="ECO:0007669"/>
    <property type="project" value="UniProtKB-SubCell"/>
</dbReference>
<keyword evidence="6" id="KW-1185">Reference proteome</keyword>
<organism evidence="6 7">
    <name type="scientific">Rhodamnia argentea</name>
    <dbReference type="NCBI Taxonomy" id="178133"/>
    <lineage>
        <taxon>Eukaryota</taxon>
        <taxon>Viridiplantae</taxon>
        <taxon>Streptophyta</taxon>
        <taxon>Embryophyta</taxon>
        <taxon>Tracheophyta</taxon>
        <taxon>Spermatophyta</taxon>
        <taxon>Magnoliopsida</taxon>
        <taxon>eudicotyledons</taxon>
        <taxon>Gunneridae</taxon>
        <taxon>Pentapetalae</taxon>
        <taxon>rosids</taxon>
        <taxon>malvids</taxon>
        <taxon>Myrtales</taxon>
        <taxon>Myrtaceae</taxon>
        <taxon>Myrtoideae</taxon>
        <taxon>Myrteae</taxon>
        <taxon>Australasian group</taxon>
        <taxon>Rhodamnia</taxon>
    </lineage>
</organism>
<accession>A0A8B8NPH5</accession>
<evidence type="ECO:0000256" key="5">
    <source>
        <dbReference type="ARBA" id="ARBA00035114"/>
    </source>
</evidence>
<evidence type="ECO:0000256" key="4">
    <source>
        <dbReference type="ARBA" id="ARBA00023136"/>
    </source>
</evidence>
<keyword evidence="4" id="KW-0472">Membrane</keyword>
<name>A0A8B8NPH5_9MYRT</name>
<evidence type="ECO:0000256" key="1">
    <source>
        <dbReference type="ARBA" id="ARBA00004167"/>
    </source>
</evidence>
<dbReference type="Proteomes" id="UP000827889">
    <property type="component" value="Chromosome 8"/>
</dbReference>
<dbReference type="PANTHER" id="PTHR31509">
    <property type="entry name" value="BPS1-LIKE PROTEIN"/>
    <property type="match status" value="1"/>
</dbReference>
<evidence type="ECO:0000313" key="7">
    <source>
        <dbReference type="RefSeq" id="XP_030524411.1"/>
    </source>
</evidence>
<gene>
    <name evidence="7" type="primary">LOC115736723</name>
</gene>
<dbReference type="KEGG" id="rarg:115736723"/>
<keyword evidence="2" id="KW-0812">Transmembrane</keyword>
<sequence length="337" mass="36655">MYTRLLSPGDKKGAKLTAEELESISNSFNETLHSGLWGLTPASATLPWLSSAIAMLTVAHSAVKSLIYELKSDGGNSLLSWYLDNSVKVLDVCNCISSEIERLCLHHLNLRIAIQLLRSEGNPSEEEIRQARDLLADSEGEGGSGSVNSTGDIEKLIKDLATSIGKPALRGKDTPVDGVVQRAVRAISFVTAFITGVISSALHSSSGAVVCVCVPEEFPWGDSVRSIESTVIVESRRGEERDRKTRVLKELDNVGAHMRHVLEAIDEVLASGGGGATTGRLREAAVGLEKANEAMLEGLYRLRDGVNELFMMVVRIRKKMVDEFRASLWERSLPKKL</sequence>
<keyword evidence="3" id="KW-1133">Transmembrane helix</keyword>